<dbReference type="RefSeq" id="WP_146594971.1">
    <property type="nucleotide sequence ID" value="NZ_SJPT01000004.1"/>
</dbReference>
<evidence type="ECO:0008006" key="4">
    <source>
        <dbReference type="Google" id="ProtNLM"/>
    </source>
</evidence>
<dbReference type="InterPro" id="IPR047700">
    <property type="entry name" value="NrtS-like"/>
</dbReference>
<sequence>MRDWLRLATKRSVVRRGLGYSVVVGTVLMVINQGDVVLSGELTRTHFVKIGLTYLVPFAVSTLSSVGAMRNAVRI</sequence>
<keyword evidence="1" id="KW-0472">Membrane</keyword>
<accession>A0A5C6CIA4</accession>
<reference evidence="2 3" key="1">
    <citation type="submission" date="2019-02" db="EMBL/GenBank/DDBJ databases">
        <title>Deep-cultivation of Planctomycetes and their phenomic and genomic characterization uncovers novel biology.</title>
        <authorList>
            <person name="Wiegand S."/>
            <person name="Jogler M."/>
            <person name="Boedeker C."/>
            <person name="Pinto D."/>
            <person name="Vollmers J."/>
            <person name="Rivas-Marin E."/>
            <person name="Kohn T."/>
            <person name="Peeters S.H."/>
            <person name="Heuer A."/>
            <person name="Rast P."/>
            <person name="Oberbeckmann S."/>
            <person name="Bunk B."/>
            <person name="Jeske O."/>
            <person name="Meyerdierks A."/>
            <person name="Storesund J.E."/>
            <person name="Kallscheuer N."/>
            <person name="Luecker S."/>
            <person name="Lage O.M."/>
            <person name="Pohl T."/>
            <person name="Merkel B.J."/>
            <person name="Hornburger P."/>
            <person name="Mueller R.-W."/>
            <person name="Bruemmer F."/>
            <person name="Labrenz M."/>
            <person name="Spormann A.M."/>
            <person name="Op Den Camp H."/>
            <person name="Overmann J."/>
            <person name="Amann R."/>
            <person name="Jetten M.S.M."/>
            <person name="Mascher T."/>
            <person name="Medema M.H."/>
            <person name="Devos D.P."/>
            <person name="Kaster A.-K."/>
            <person name="Ovreas L."/>
            <person name="Rohde M."/>
            <person name="Galperin M.Y."/>
            <person name="Jogler C."/>
        </authorList>
    </citation>
    <scope>NUCLEOTIDE SEQUENCE [LARGE SCALE GENOMIC DNA]</scope>
    <source>
        <strain evidence="2 3">Pla52o</strain>
    </source>
</reference>
<name>A0A5C6CIA4_9BACT</name>
<evidence type="ECO:0000313" key="2">
    <source>
        <dbReference type="EMBL" id="TWU23224.1"/>
    </source>
</evidence>
<evidence type="ECO:0000313" key="3">
    <source>
        <dbReference type="Proteomes" id="UP000316304"/>
    </source>
</evidence>
<dbReference type="NCBIfam" id="NF038050">
    <property type="entry name" value="NrtS"/>
    <property type="match status" value="1"/>
</dbReference>
<evidence type="ECO:0000256" key="1">
    <source>
        <dbReference type="SAM" id="Phobius"/>
    </source>
</evidence>
<gene>
    <name evidence="2" type="ORF">Pla52o_27600</name>
</gene>
<organism evidence="2 3">
    <name type="scientific">Novipirellula galeiformis</name>
    <dbReference type="NCBI Taxonomy" id="2528004"/>
    <lineage>
        <taxon>Bacteria</taxon>
        <taxon>Pseudomonadati</taxon>
        <taxon>Planctomycetota</taxon>
        <taxon>Planctomycetia</taxon>
        <taxon>Pirellulales</taxon>
        <taxon>Pirellulaceae</taxon>
        <taxon>Novipirellula</taxon>
    </lineage>
</organism>
<dbReference type="Proteomes" id="UP000316304">
    <property type="component" value="Unassembled WGS sequence"/>
</dbReference>
<comment type="caution">
    <text evidence="2">The sequence shown here is derived from an EMBL/GenBank/DDBJ whole genome shotgun (WGS) entry which is preliminary data.</text>
</comment>
<keyword evidence="1" id="KW-1133">Transmembrane helix</keyword>
<keyword evidence="1" id="KW-0812">Transmembrane</keyword>
<feature type="transmembrane region" description="Helical" evidence="1">
    <location>
        <begin position="12"/>
        <end position="31"/>
    </location>
</feature>
<protein>
    <recommendedName>
        <fullName evidence="4">Phosphoenolpyruvate protein kinase</fullName>
    </recommendedName>
</protein>
<feature type="transmembrane region" description="Helical" evidence="1">
    <location>
        <begin position="51"/>
        <end position="69"/>
    </location>
</feature>
<dbReference type="EMBL" id="SJPT01000004">
    <property type="protein sequence ID" value="TWU23224.1"/>
    <property type="molecule type" value="Genomic_DNA"/>
</dbReference>
<keyword evidence="3" id="KW-1185">Reference proteome</keyword>
<dbReference type="AlphaFoldDB" id="A0A5C6CIA4"/>
<proteinExistence type="predicted"/>
<dbReference type="OrthoDB" id="282896at2"/>